<keyword evidence="1" id="KW-1185">Reference proteome</keyword>
<reference evidence="2" key="1">
    <citation type="submission" date="2016-11" db="UniProtKB">
        <authorList>
            <consortium name="WormBaseParasite"/>
        </authorList>
    </citation>
    <scope>IDENTIFICATION</scope>
</reference>
<evidence type="ECO:0000313" key="2">
    <source>
        <dbReference type="WBParaSite" id="MhA1_Contig751.frz3.gene1"/>
    </source>
</evidence>
<name>A0A1I8BWQ5_MELHA</name>
<evidence type="ECO:0000313" key="1">
    <source>
        <dbReference type="Proteomes" id="UP000095281"/>
    </source>
</evidence>
<dbReference type="AlphaFoldDB" id="A0A1I8BWQ5"/>
<sequence length="189" mass="21842">MDPTREVGNRKCRNSDRPLVPNTIKSRLEILLEAKQFAARENEDRKSEIKQVRENNAKMDKIIDEVVKNLTELQDWRIKFVKLRAEEDLKAKIKNECSLEEEFDWTKPLSYIKKFIKLSIDFTVEVGSSHVGGDSKKGIVKKACEGEIKSSSCSFTINMLGQVLVDGYEKFCVWAVNQQKENQKKKNNE</sequence>
<protein>
    <submittedName>
        <fullName evidence="2">Uncharacterized protein</fullName>
    </submittedName>
</protein>
<dbReference type="WBParaSite" id="MhA1_Contig751.frz3.gene1">
    <property type="protein sequence ID" value="MhA1_Contig751.frz3.gene1"/>
    <property type="gene ID" value="MhA1_Contig751.frz3.gene1"/>
</dbReference>
<organism evidence="1 2">
    <name type="scientific">Meloidogyne hapla</name>
    <name type="common">Root-knot nematode worm</name>
    <dbReference type="NCBI Taxonomy" id="6305"/>
    <lineage>
        <taxon>Eukaryota</taxon>
        <taxon>Metazoa</taxon>
        <taxon>Ecdysozoa</taxon>
        <taxon>Nematoda</taxon>
        <taxon>Chromadorea</taxon>
        <taxon>Rhabditida</taxon>
        <taxon>Tylenchina</taxon>
        <taxon>Tylenchomorpha</taxon>
        <taxon>Tylenchoidea</taxon>
        <taxon>Meloidogynidae</taxon>
        <taxon>Meloidogyninae</taxon>
        <taxon>Meloidogyne</taxon>
    </lineage>
</organism>
<accession>A0A1I8BWQ5</accession>
<dbReference type="Proteomes" id="UP000095281">
    <property type="component" value="Unplaced"/>
</dbReference>
<proteinExistence type="predicted"/>